<feature type="transmembrane region" description="Helical" evidence="2">
    <location>
        <begin position="415"/>
        <end position="437"/>
    </location>
</feature>
<keyword evidence="2" id="KW-0812">Transmembrane</keyword>
<dbReference type="OrthoDB" id="4773466at2"/>
<gene>
    <name evidence="3" type="ORF">GOOTI_051_00050</name>
</gene>
<feature type="transmembrane region" description="Helical" evidence="2">
    <location>
        <begin position="79"/>
        <end position="103"/>
    </location>
</feature>
<accession>H5TIA6</accession>
<feature type="transmembrane region" description="Helical" evidence="2">
    <location>
        <begin position="109"/>
        <end position="128"/>
    </location>
</feature>
<name>H5TIA6_GORO1</name>
<protein>
    <recommendedName>
        <fullName evidence="5">TrbL/VirB6 plasmid conjugal transfer protein</fullName>
    </recommendedName>
</protein>
<keyword evidence="2" id="KW-0472">Membrane</keyword>
<evidence type="ECO:0000313" key="3">
    <source>
        <dbReference type="EMBL" id="GAB33214.1"/>
    </source>
</evidence>
<evidence type="ECO:0000256" key="2">
    <source>
        <dbReference type="SAM" id="Phobius"/>
    </source>
</evidence>
<dbReference type="STRING" id="1108044.GOOTI_051_00050"/>
<feature type="transmembrane region" description="Helical" evidence="2">
    <location>
        <begin position="649"/>
        <end position="672"/>
    </location>
</feature>
<evidence type="ECO:0008006" key="5">
    <source>
        <dbReference type="Google" id="ProtNLM"/>
    </source>
</evidence>
<dbReference type="AlphaFoldDB" id="H5TIA6"/>
<feature type="transmembrane region" description="Helical" evidence="2">
    <location>
        <begin position="199"/>
        <end position="218"/>
    </location>
</feature>
<feature type="transmembrane region" description="Helical" evidence="2">
    <location>
        <begin position="135"/>
        <end position="154"/>
    </location>
</feature>
<feature type="transmembrane region" description="Helical" evidence="2">
    <location>
        <begin position="381"/>
        <end position="403"/>
    </location>
</feature>
<organism evidence="3 4">
    <name type="scientific">Gordonia otitidis (strain DSM 44809 / CCUG 52243 / JCM 12355 / NBRC 100426 / IFM 10032)</name>
    <dbReference type="NCBI Taxonomy" id="1108044"/>
    <lineage>
        <taxon>Bacteria</taxon>
        <taxon>Bacillati</taxon>
        <taxon>Actinomycetota</taxon>
        <taxon>Actinomycetes</taxon>
        <taxon>Mycobacteriales</taxon>
        <taxon>Gordoniaceae</taxon>
        <taxon>Gordonia</taxon>
    </lineage>
</organism>
<dbReference type="Proteomes" id="UP000005038">
    <property type="component" value="Unassembled WGS sequence"/>
</dbReference>
<feature type="transmembrane region" description="Helical" evidence="2">
    <location>
        <begin position="744"/>
        <end position="762"/>
    </location>
</feature>
<comment type="caution">
    <text evidence="3">The sequence shown here is derived from an EMBL/GenBank/DDBJ whole genome shotgun (WGS) entry which is preliminary data.</text>
</comment>
<feature type="compositionally biased region" description="Low complexity" evidence="1">
    <location>
        <begin position="829"/>
        <end position="841"/>
    </location>
</feature>
<feature type="transmembrane region" description="Helical" evidence="2">
    <location>
        <begin position="678"/>
        <end position="700"/>
    </location>
</feature>
<feature type="transmembrane region" description="Helical" evidence="2">
    <location>
        <begin position="160"/>
        <end position="179"/>
    </location>
</feature>
<dbReference type="RefSeq" id="WP_007237473.1">
    <property type="nucleotide sequence ID" value="NZ_BAFB01000051.1"/>
</dbReference>
<keyword evidence="2" id="KW-1133">Transmembrane helix</keyword>
<feature type="transmembrane region" description="Helical" evidence="2">
    <location>
        <begin position="55"/>
        <end position="72"/>
    </location>
</feature>
<feature type="region of interest" description="Disordered" evidence="1">
    <location>
        <begin position="815"/>
        <end position="852"/>
    </location>
</feature>
<reference evidence="3" key="1">
    <citation type="submission" date="2012-02" db="EMBL/GenBank/DDBJ databases">
        <title>Whole genome shotgun sequence of Gordonia otitidis NBRC 100426.</title>
        <authorList>
            <person name="Yoshida I."/>
            <person name="Hosoyama A."/>
            <person name="Tsuchikane K."/>
            <person name="Katsumata H."/>
            <person name="Yamazaki S."/>
            <person name="Fujita N."/>
        </authorList>
    </citation>
    <scope>NUCLEOTIDE SEQUENCE [LARGE SCALE GENOMIC DNA]</scope>
    <source>
        <strain evidence="3">NBRC 100426</strain>
    </source>
</reference>
<sequence>MTTTTPAVASAWRALGDLGVHVERAVTRVRWTAVAACALAALFVAATWVRMGVGVTVVNAGLIGALAVAVWLRRSHPQVAGVLASSTLAVLAVIASTMVVIAATGVVPVYPLVAGLELVAVTVLVVVAPHRGVHVGWSVAVAQGTILSAVPVWMCAPNSGWSSAATALSFVVAVAGIYFRSRKAQPRNKKLWRARIARAAGIVLVAMIGGMGLTLGAAPPQAKAFLGIGDYFETKANDLICSFTRPDLTQEPTGTGPESLFASRNLGKVKAAPNLGNPSEVPNYSDQIGNFDRLGPNYSLDNYTLFEIAGLRGLKFVNWQKNSDGQEVCSIMPWMSVVTGNLVMKVNEYILQFVIYVKEISQSGRPLQFLYDKTLPYVDAMFTYLFAPMGAVMLMLGFIRLMIVGTIKNGARGALGEVAGIAGVLLLGGLLFTGLAGAGWNNPNRGWFLLASVGDTMVASLNSQVAEVTFDTIVVGSSKMMCQKPRPVPTGPNEDEAFAAAVPGQRYSSCILAESLAYRPWAIGQFGSAGNNEIKTATRITRYGDPHVGGRTDLIKSKDDKAGQGLPCYNNYRGCTDMRSYLIAQEGGPSFAAARVKCMDGKSDYTHLVQCDPYHAVAYELDTQSKSTNQVIANNAADMQRSYQGMGSFPHLTQALVALVGTGVIAAGVGTISLMCLWWQLMLFGLFLFGPFYLLVASFPGQSRRALEYVSNFAGTFAHRLAYGILASLMIVIVALIFSAPMSMGFKILALFGTLLMMLKMIRKTGEMAKVKGSTMQNPGMSAGTALALYGGAKVAGKAAGATARGTAKTGAFTARQGRNALIGRPQKDTPTAPTGGAPVASGGGDGGSGLSVRGRPIGGIAGFAAPKAAAGARRAGSAAAAAGRHAGQGAAAVGRGARFVASPARAAASEAAANTENVVRYGRLGSGAARARQASANAASGLGRYTQKPVSRLESAMDASGSYVRSAGAGAAREAKGVASLIVPRSYATGLSEERRTALDNQASASWIGSKLYGDDQAVFGRSTMSDAAHRTDTRRRAASVSRYQRAAEFRDRFGDK</sequence>
<evidence type="ECO:0000313" key="4">
    <source>
        <dbReference type="Proteomes" id="UP000005038"/>
    </source>
</evidence>
<proteinExistence type="predicted"/>
<feature type="transmembrane region" description="Helical" evidence="2">
    <location>
        <begin position="31"/>
        <end position="49"/>
    </location>
</feature>
<feature type="transmembrane region" description="Helical" evidence="2">
    <location>
        <begin position="721"/>
        <end position="738"/>
    </location>
</feature>
<dbReference type="EMBL" id="BAFB01000051">
    <property type="protein sequence ID" value="GAB33214.1"/>
    <property type="molecule type" value="Genomic_DNA"/>
</dbReference>
<evidence type="ECO:0000256" key="1">
    <source>
        <dbReference type="SAM" id="MobiDB-lite"/>
    </source>
</evidence>
<keyword evidence="4" id="KW-1185">Reference proteome</keyword>